<dbReference type="Proteomes" id="UP000029575">
    <property type="component" value="Unassembled WGS sequence"/>
</dbReference>
<protein>
    <submittedName>
        <fullName evidence="1">Uncharacterized protein</fullName>
    </submittedName>
</protein>
<evidence type="ECO:0000313" key="2">
    <source>
        <dbReference type="Proteomes" id="UP000029575"/>
    </source>
</evidence>
<dbReference type="EMBL" id="JPGD01000005">
    <property type="protein sequence ID" value="KGB99629.1"/>
    <property type="molecule type" value="Genomic_DNA"/>
</dbReference>
<name>A0AA88Z2R6_BURCE</name>
<dbReference type="AlphaFoldDB" id="A0AA88Z2R6"/>
<comment type="caution">
    <text evidence="1">The sequence shown here is derived from an EMBL/GenBank/DDBJ whole genome shotgun (WGS) entry which is preliminary data.</text>
</comment>
<sequence length="225" mass="24166">MGGAPARERHVSCTVARARRRIGAIVERRDDRAIVIVRHAAQALLEPATLERHRALACRHEDELEVLLQPCGGVHDGVRPLLGRLRDAGVAVALDAATVAHDASLLEFASWVTRCTTPDGSAAAPDDTAVPGGALLYGLVVRWRDLHGRWRRPGRDAEPERTPRTIAADAAEHLVAGDPDAPVLGALLDADDASTGAALDTLSEAVRARRICLATRARWPLARRL</sequence>
<evidence type="ECO:0000313" key="1">
    <source>
        <dbReference type="EMBL" id="KGB99629.1"/>
    </source>
</evidence>
<gene>
    <name evidence="1" type="ORF">DM43_3652</name>
</gene>
<organism evidence="1 2">
    <name type="scientific">Burkholderia cepacia</name>
    <name type="common">Pseudomonas cepacia</name>
    <dbReference type="NCBI Taxonomy" id="292"/>
    <lineage>
        <taxon>Bacteria</taxon>
        <taxon>Pseudomonadati</taxon>
        <taxon>Pseudomonadota</taxon>
        <taxon>Betaproteobacteria</taxon>
        <taxon>Burkholderiales</taxon>
        <taxon>Burkholderiaceae</taxon>
        <taxon>Burkholderia</taxon>
        <taxon>Burkholderia cepacia complex</taxon>
    </lineage>
</organism>
<accession>A0AA88Z2R6</accession>
<proteinExistence type="predicted"/>
<reference evidence="1 2" key="1">
    <citation type="submission" date="2014-06" db="EMBL/GenBank/DDBJ databases">
        <authorList>
            <person name="Bishop-Lilly K.A."/>
            <person name="Broomall S.M."/>
            <person name="Chain P.S."/>
            <person name="Chertkov O."/>
            <person name="Coyne S.R."/>
            <person name="Daligault H.E."/>
            <person name="Davenport K.W."/>
            <person name="Erkkila T."/>
            <person name="Frey K.G."/>
            <person name="Gibbons H.S."/>
            <person name="Gu W."/>
            <person name="Jaissle J."/>
            <person name="Johnson S.L."/>
            <person name="Koroleva G.I."/>
            <person name="Ladner J.T."/>
            <person name="Lo C.-C."/>
            <person name="Minogue T.D."/>
            <person name="Munk C."/>
            <person name="Palacios G.F."/>
            <person name="Redden C.L."/>
            <person name="Rosenzweig C.N."/>
            <person name="Scholz M.B."/>
            <person name="Teshima H."/>
            <person name="Xu Y."/>
        </authorList>
    </citation>
    <scope>NUCLEOTIDE SEQUENCE [LARGE SCALE GENOMIC DNA]</scope>
    <source>
        <strain evidence="1 2">DWS 37UF10B-2</strain>
    </source>
</reference>